<evidence type="ECO:0000313" key="2">
    <source>
        <dbReference type="EMBL" id="QGR21284.1"/>
    </source>
</evidence>
<name>A0A650CTV4_ACIAM</name>
<dbReference type="Proteomes" id="UP000426328">
    <property type="component" value="Chromosome"/>
</dbReference>
<gene>
    <name evidence="2" type="ORF">D1866_04195</name>
    <name evidence="1" type="ORF">GFB69_10635</name>
</gene>
<reference evidence="2 3" key="2">
    <citation type="submission" date="2019-10" db="EMBL/GenBank/DDBJ databases">
        <title>Genome Sequences from Six Type Strain Members of the Archaeal Family Sulfolobaceae: Acidianus ambivalens, Acidianus infernus, Metallosphaera prunae, Stygiolobus azoricus, Sulfolobus metallicus, and Sulfurisphaera ohwakuensis.</title>
        <authorList>
            <person name="Counts J.A."/>
            <person name="Kelly R.M."/>
        </authorList>
    </citation>
    <scope>NUCLEOTIDE SEQUENCE [LARGE SCALE GENOMIC DNA]</scope>
    <source>
        <strain evidence="2 3">LEI 10</strain>
    </source>
</reference>
<dbReference type="Proteomes" id="UP000474054">
    <property type="component" value="Unassembled WGS sequence"/>
</dbReference>
<keyword evidence="3" id="KW-1185">Reference proteome</keyword>
<dbReference type="GeneID" id="42778911"/>
<accession>A0A650CTV4</accession>
<evidence type="ECO:0000313" key="3">
    <source>
        <dbReference type="Proteomes" id="UP000426328"/>
    </source>
</evidence>
<dbReference type="RefSeq" id="WP_152942625.1">
    <property type="nucleotide sequence ID" value="NZ_CP045482.1"/>
</dbReference>
<sequence>MESKIPTIEKHRNAYVKIRIIESLDELALGLKLLKEGFSRNSANKVFLSWKAIISALTVMNLEKMPRNEKEKEWYYKSGFLAPTTGLKGISQRLEELGYNVNSLTSVALELHRYAYNGLYKGASDYYEREEAINDIIYLSKEIMKVIKEFFKEYWDEEIEKHYNLAEKEFTTSTKNL</sequence>
<evidence type="ECO:0000313" key="1">
    <source>
        <dbReference type="EMBL" id="MQL56176.1"/>
    </source>
</evidence>
<dbReference type="EMBL" id="CP045482">
    <property type="protein sequence ID" value="QGR21284.1"/>
    <property type="molecule type" value="Genomic_DNA"/>
</dbReference>
<organism evidence="2 3">
    <name type="scientific">Acidianus ambivalens</name>
    <name type="common">Desulfurolobus ambivalens</name>
    <dbReference type="NCBI Taxonomy" id="2283"/>
    <lineage>
        <taxon>Archaea</taxon>
        <taxon>Thermoproteota</taxon>
        <taxon>Thermoprotei</taxon>
        <taxon>Sulfolobales</taxon>
        <taxon>Sulfolobaceae</taxon>
        <taxon>Acidianus</taxon>
    </lineage>
</organism>
<reference evidence="1 4" key="1">
    <citation type="submission" date="2019-10" db="EMBL/GenBank/DDBJ databases">
        <title>Comparative genomics of sulfur disproportionating microorganisms.</title>
        <authorList>
            <person name="Ward L.M."/>
            <person name="Bertran E."/>
            <person name="Johnston D."/>
        </authorList>
    </citation>
    <scope>NUCLEOTIDE SEQUENCE [LARGE SCALE GENOMIC DNA]</scope>
    <source>
        <strain evidence="1 4">DSM 3772</strain>
    </source>
</reference>
<dbReference type="EMBL" id="WHYS01000002">
    <property type="protein sequence ID" value="MQL56176.1"/>
    <property type="molecule type" value="Genomic_DNA"/>
</dbReference>
<dbReference type="KEGG" id="aamb:D1866_04195"/>
<dbReference type="InterPro" id="IPR010268">
    <property type="entry name" value="PaREP1"/>
</dbReference>
<dbReference type="Pfam" id="PF05942">
    <property type="entry name" value="PaREP1"/>
    <property type="match status" value="1"/>
</dbReference>
<protein>
    <recommendedName>
        <fullName evidence="5">PaREP1 family protein</fullName>
    </recommendedName>
</protein>
<evidence type="ECO:0000313" key="4">
    <source>
        <dbReference type="Proteomes" id="UP000474054"/>
    </source>
</evidence>
<dbReference type="AlphaFoldDB" id="A0A650CTV4"/>
<proteinExistence type="predicted"/>
<evidence type="ECO:0008006" key="5">
    <source>
        <dbReference type="Google" id="ProtNLM"/>
    </source>
</evidence>